<name>A0A6A5TIS6_9PLEO</name>
<dbReference type="OrthoDB" id="10004862at2759"/>
<evidence type="ECO:0000313" key="3">
    <source>
        <dbReference type="Proteomes" id="UP000800035"/>
    </source>
</evidence>
<gene>
    <name evidence="2" type="ORF">CC80DRAFT_424350</name>
</gene>
<protein>
    <recommendedName>
        <fullName evidence="4">HypA-like protein</fullName>
    </recommendedName>
</protein>
<sequence>MATASTIKLEAGQKPEFYVEGIGEESARLASKLLQENHEKHHIFFNESGFHNHIVHHLLTLFALKATPEQIQKGYDNNASYQRPPVSLERDVVEDMHKPERFKTYLGKEKYHRDFLVFFQDEMEKKGWENVLNEYVFKGDERADDMLVRMFAGFLHPIIHLGFGVEFSQPTIIAEALAQAAVHDEWIGTLFYEAEKAAKDSKLDPKETKSLVHLLDEIRGNEKLRKSAHWEDENKIRDGILTRAPDEMIKIASQYVISEDQLEEKTAEMINAAVYFTACAQHPPSQVKFDFFLMHSVNCSIFFSRFLSSSFLSPANKVRLLEWKVRNDLALYASRSSPPLSISHITSYKPSKNPPSEWSEVFERVNRFPDDGHASKLVRALAHGEQMCKKFEGVEGFVVKGDMWKTVGNMAIDSVEAGEPTWVRSCGFEEAWEGIPNRESARL</sequence>
<evidence type="ECO:0008006" key="4">
    <source>
        <dbReference type="Google" id="ProtNLM"/>
    </source>
</evidence>
<organism evidence="2 3">
    <name type="scientific">Byssothecium circinans</name>
    <dbReference type="NCBI Taxonomy" id="147558"/>
    <lineage>
        <taxon>Eukaryota</taxon>
        <taxon>Fungi</taxon>
        <taxon>Dikarya</taxon>
        <taxon>Ascomycota</taxon>
        <taxon>Pezizomycotina</taxon>
        <taxon>Dothideomycetes</taxon>
        <taxon>Pleosporomycetidae</taxon>
        <taxon>Pleosporales</taxon>
        <taxon>Massarineae</taxon>
        <taxon>Massarinaceae</taxon>
        <taxon>Byssothecium</taxon>
    </lineage>
</organism>
<keyword evidence="3" id="KW-1185">Reference proteome</keyword>
<evidence type="ECO:0000256" key="1">
    <source>
        <dbReference type="ARBA" id="ARBA00023002"/>
    </source>
</evidence>
<evidence type="ECO:0000313" key="2">
    <source>
        <dbReference type="EMBL" id="KAF1951619.1"/>
    </source>
</evidence>
<reference evidence="2" key="1">
    <citation type="journal article" date="2020" name="Stud. Mycol.">
        <title>101 Dothideomycetes genomes: a test case for predicting lifestyles and emergence of pathogens.</title>
        <authorList>
            <person name="Haridas S."/>
            <person name="Albert R."/>
            <person name="Binder M."/>
            <person name="Bloem J."/>
            <person name="Labutti K."/>
            <person name="Salamov A."/>
            <person name="Andreopoulos B."/>
            <person name="Baker S."/>
            <person name="Barry K."/>
            <person name="Bills G."/>
            <person name="Bluhm B."/>
            <person name="Cannon C."/>
            <person name="Castanera R."/>
            <person name="Culley D."/>
            <person name="Daum C."/>
            <person name="Ezra D."/>
            <person name="Gonzalez J."/>
            <person name="Henrissat B."/>
            <person name="Kuo A."/>
            <person name="Liang C."/>
            <person name="Lipzen A."/>
            <person name="Lutzoni F."/>
            <person name="Magnuson J."/>
            <person name="Mondo S."/>
            <person name="Nolan M."/>
            <person name="Ohm R."/>
            <person name="Pangilinan J."/>
            <person name="Park H.-J."/>
            <person name="Ramirez L."/>
            <person name="Alfaro M."/>
            <person name="Sun H."/>
            <person name="Tritt A."/>
            <person name="Yoshinaga Y."/>
            <person name="Zwiers L.-H."/>
            <person name="Turgeon B."/>
            <person name="Goodwin S."/>
            <person name="Spatafora J."/>
            <person name="Crous P."/>
            <person name="Grigoriev I."/>
        </authorList>
    </citation>
    <scope>NUCLEOTIDE SEQUENCE</scope>
    <source>
        <strain evidence="2">CBS 675.92</strain>
    </source>
</reference>
<keyword evidence="1" id="KW-0560">Oxidoreductase</keyword>
<accession>A0A6A5TIS6</accession>
<dbReference type="AlphaFoldDB" id="A0A6A5TIS6"/>
<dbReference type="Pfam" id="PF14027">
    <property type="entry name" value="Questin_oxidase"/>
    <property type="match status" value="1"/>
</dbReference>
<dbReference type="EMBL" id="ML977016">
    <property type="protein sequence ID" value="KAF1951619.1"/>
    <property type="molecule type" value="Genomic_DNA"/>
</dbReference>
<dbReference type="PANTHER" id="PTHR35870:SF1">
    <property type="entry name" value="PROTEIN, PUTATIVE (AFU_ORTHOLOGUE AFUA_5G03330)-RELATED"/>
    <property type="match status" value="1"/>
</dbReference>
<dbReference type="Proteomes" id="UP000800035">
    <property type="component" value="Unassembled WGS sequence"/>
</dbReference>
<dbReference type="PANTHER" id="PTHR35870">
    <property type="entry name" value="PROTEIN, PUTATIVE (AFU_ORTHOLOGUE AFUA_5G03330)-RELATED"/>
    <property type="match status" value="1"/>
</dbReference>
<dbReference type="InterPro" id="IPR025337">
    <property type="entry name" value="Questin_oxidase-like"/>
</dbReference>
<proteinExistence type="predicted"/>
<dbReference type="GO" id="GO:0016491">
    <property type="term" value="F:oxidoreductase activity"/>
    <property type="evidence" value="ECO:0007669"/>
    <property type="project" value="UniProtKB-KW"/>
</dbReference>